<evidence type="ECO:0000256" key="3">
    <source>
        <dbReference type="ARBA" id="ARBA00022692"/>
    </source>
</evidence>
<feature type="transmembrane region" description="Helical" evidence="8">
    <location>
        <begin position="30"/>
        <end position="52"/>
    </location>
</feature>
<comment type="caution">
    <text evidence="10">The sequence shown here is derived from an EMBL/GenBank/DDBJ whole genome shotgun (WGS) entry which is preliminary data.</text>
</comment>
<evidence type="ECO:0000256" key="4">
    <source>
        <dbReference type="ARBA" id="ARBA00022989"/>
    </source>
</evidence>
<dbReference type="Pfam" id="PF00510">
    <property type="entry name" value="COX3"/>
    <property type="match status" value="1"/>
</dbReference>
<feature type="region of interest" description="Disordered" evidence="7">
    <location>
        <begin position="1"/>
        <end position="21"/>
    </location>
</feature>
<keyword evidence="4 8" id="KW-1133">Transmembrane helix</keyword>
<comment type="subcellular location">
    <subcellularLocation>
        <location evidence="6">Cell membrane</location>
        <topology evidence="6">Multi-pass membrane protein</topology>
    </subcellularLocation>
    <subcellularLocation>
        <location evidence="1">Membrane</location>
        <topology evidence="1">Multi-pass membrane protein</topology>
    </subcellularLocation>
</comment>
<feature type="transmembrane region" description="Helical" evidence="8">
    <location>
        <begin position="140"/>
        <end position="166"/>
    </location>
</feature>
<keyword evidence="11" id="KW-1185">Reference proteome</keyword>
<sequence>MRRPSAILPNMENHPDTVHPGPAAAPPGDLAIWFFILAELLAFGVFFAAYAFGRAHNVALFNEMQQTLDRQAGAFNTVLLITGSWCVARAVEAVERSRSATGARWLAAGIACGGGFLVVKGFEYAAKFGAGINLSTNTFYMFYLSLTFFHFMHVILGMVILVALWWKTRQGAYGPGNMNGIESGAAYWHMVDLVWIVLFPLVYVMH</sequence>
<evidence type="ECO:0000256" key="6">
    <source>
        <dbReference type="RuleBase" id="RU003376"/>
    </source>
</evidence>
<evidence type="ECO:0000256" key="1">
    <source>
        <dbReference type="ARBA" id="ARBA00004141"/>
    </source>
</evidence>
<evidence type="ECO:0000313" key="11">
    <source>
        <dbReference type="Proteomes" id="UP000318422"/>
    </source>
</evidence>
<evidence type="ECO:0000256" key="8">
    <source>
        <dbReference type="SAM" id="Phobius"/>
    </source>
</evidence>
<protein>
    <recommendedName>
        <fullName evidence="9">Heme-copper oxidase subunit III family profile domain-containing protein</fullName>
    </recommendedName>
</protein>
<dbReference type="SUPFAM" id="SSF81452">
    <property type="entry name" value="Cytochrome c oxidase subunit III-like"/>
    <property type="match status" value="1"/>
</dbReference>
<keyword evidence="5 8" id="KW-0472">Membrane</keyword>
<comment type="similarity">
    <text evidence="2 6">Belongs to the cytochrome c oxidase subunit 3 family.</text>
</comment>
<dbReference type="AlphaFoldDB" id="A0A4Y4CTE8"/>
<accession>A0A4Y4CTE8</accession>
<dbReference type="GO" id="GO:0019646">
    <property type="term" value="P:aerobic electron transport chain"/>
    <property type="evidence" value="ECO:0007669"/>
    <property type="project" value="InterPro"/>
</dbReference>
<dbReference type="GO" id="GO:0005886">
    <property type="term" value="C:plasma membrane"/>
    <property type="evidence" value="ECO:0007669"/>
    <property type="project" value="UniProtKB-SubCell"/>
</dbReference>
<organism evidence="10 11">
    <name type="scientific">Zoogloea ramigera</name>
    <dbReference type="NCBI Taxonomy" id="350"/>
    <lineage>
        <taxon>Bacteria</taxon>
        <taxon>Pseudomonadati</taxon>
        <taxon>Pseudomonadota</taxon>
        <taxon>Betaproteobacteria</taxon>
        <taxon>Rhodocyclales</taxon>
        <taxon>Zoogloeaceae</taxon>
        <taxon>Zoogloea</taxon>
    </lineage>
</organism>
<feature type="domain" description="Heme-copper oxidase subunit III family profile" evidence="9">
    <location>
        <begin position="30"/>
        <end position="206"/>
    </location>
</feature>
<evidence type="ECO:0000256" key="5">
    <source>
        <dbReference type="ARBA" id="ARBA00023136"/>
    </source>
</evidence>
<evidence type="ECO:0000256" key="7">
    <source>
        <dbReference type="SAM" id="MobiDB-lite"/>
    </source>
</evidence>
<dbReference type="PANTHER" id="PTHR11403:SF6">
    <property type="entry name" value="NITRIC OXIDE REDUCTASE SUBUNIT E"/>
    <property type="match status" value="1"/>
</dbReference>
<dbReference type="PANTHER" id="PTHR11403">
    <property type="entry name" value="CYTOCHROME C OXIDASE SUBUNIT III"/>
    <property type="match status" value="1"/>
</dbReference>
<dbReference type="Proteomes" id="UP000318422">
    <property type="component" value="Unassembled WGS sequence"/>
</dbReference>
<keyword evidence="3 6" id="KW-0812">Transmembrane</keyword>
<evidence type="ECO:0000313" key="10">
    <source>
        <dbReference type="EMBL" id="GEC96158.1"/>
    </source>
</evidence>
<dbReference type="InterPro" id="IPR000298">
    <property type="entry name" value="Cyt_c_oxidase-like_su3"/>
</dbReference>
<dbReference type="PROSITE" id="PS50253">
    <property type="entry name" value="COX3"/>
    <property type="match status" value="1"/>
</dbReference>
<feature type="transmembrane region" description="Helical" evidence="8">
    <location>
        <begin position="73"/>
        <end position="91"/>
    </location>
</feature>
<feature type="transmembrane region" description="Helical" evidence="8">
    <location>
        <begin position="186"/>
        <end position="205"/>
    </location>
</feature>
<gene>
    <name evidence="10" type="primary">norE</name>
    <name evidence="10" type="ORF">ZRA01_22310</name>
</gene>
<dbReference type="InterPro" id="IPR035973">
    <property type="entry name" value="Cyt_c_oxidase_su3-like_sf"/>
</dbReference>
<dbReference type="EMBL" id="BJNV01000037">
    <property type="protein sequence ID" value="GEC96158.1"/>
    <property type="molecule type" value="Genomic_DNA"/>
</dbReference>
<dbReference type="CDD" id="cd02862">
    <property type="entry name" value="NorE_like"/>
    <property type="match status" value="1"/>
</dbReference>
<proteinExistence type="inferred from homology"/>
<dbReference type="GO" id="GO:0004129">
    <property type="term" value="F:cytochrome-c oxidase activity"/>
    <property type="evidence" value="ECO:0007669"/>
    <property type="project" value="InterPro"/>
</dbReference>
<dbReference type="RefSeq" id="WP_371859299.1">
    <property type="nucleotide sequence ID" value="NZ_BJNV01000037.1"/>
</dbReference>
<reference evidence="10 11" key="1">
    <citation type="submission" date="2019-06" db="EMBL/GenBank/DDBJ databases">
        <title>Whole genome shotgun sequence of Zoogloea ramigera NBRC 15342.</title>
        <authorList>
            <person name="Hosoyama A."/>
            <person name="Uohara A."/>
            <person name="Ohji S."/>
            <person name="Ichikawa N."/>
        </authorList>
    </citation>
    <scope>NUCLEOTIDE SEQUENCE [LARGE SCALE GENOMIC DNA]</scope>
    <source>
        <strain evidence="10 11">NBRC 15342</strain>
    </source>
</reference>
<evidence type="ECO:0000259" key="9">
    <source>
        <dbReference type="PROSITE" id="PS50253"/>
    </source>
</evidence>
<dbReference type="Gene3D" id="1.20.120.80">
    <property type="entry name" value="Cytochrome c oxidase, subunit III, four-helix bundle"/>
    <property type="match status" value="1"/>
</dbReference>
<dbReference type="InterPro" id="IPR013833">
    <property type="entry name" value="Cyt_c_oxidase_su3_a-hlx"/>
</dbReference>
<evidence type="ECO:0000256" key="2">
    <source>
        <dbReference type="ARBA" id="ARBA00010581"/>
    </source>
</evidence>
<dbReference type="InterPro" id="IPR024791">
    <property type="entry name" value="Cyt_c/ubiquinol_Oxase_su3"/>
</dbReference>
<name>A0A4Y4CTE8_ZOORA</name>
<feature type="transmembrane region" description="Helical" evidence="8">
    <location>
        <begin position="103"/>
        <end position="119"/>
    </location>
</feature>